<reference evidence="5" key="1">
    <citation type="book" date="2014" name="THE 24TH EUROPEAN CONGRESS OF CLINICAL MICROBIOLOGY AND INFECTIOUS DISEASES" publisher="ECCMID 2014" city="Barcelona, Spain">
        <title>Identification of resistance genes in three multidrug-resistant Bacteroides fragilis isolates by whole genome sequencing.</title>
        <editorList>
            <person name="Unknown"/>
            <person name="A."/>
        </editorList>
        <authorList>
            <person name="Sydenham T.V."/>
            <person name="Hasman H."/>
            <person name="Wang M."/>
            <person name="Soki J."/>
            <person name="Nagy E."/>
            <person name="Justesen U.S."/>
        </authorList>
    </citation>
    <scope>NUCLEOTIDE SEQUENCE</scope>
    <source>
        <strain evidence="5">DCMOUH0018B</strain>
    </source>
</reference>
<dbReference type="EMBL" id="JMZZ02000026">
    <property type="protein sequence ID" value="KFX76605.1"/>
    <property type="molecule type" value="Genomic_DNA"/>
</dbReference>
<accession>A0A0I9SDY9</accession>
<feature type="domain" description="N-acetyltransferase" evidence="4">
    <location>
        <begin position="5"/>
        <end position="165"/>
    </location>
</feature>
<dbReference type="EMBL" id="CP036553">
    <property type="protein sequence ID" value="QCQ37410.1"/>
    <property type="molecule type" value="Genomic_DNA"/>
</dbReference>
<evidence type="ECO:0000313" key="7">
    <source>
        <dbReference type="Proteomes" id="UP000028294"/>
    </source>
</evidence>
<comment type="similarity">
    <text evidence="3">Belongs to the acetyltransferase family. RimJ subfamily.</text>
</comment>
<protein>
    <submittedName>
        <fullName evidence="6">N-acetyltransferase</fullName>
    </submittedName>
</protein>
<proteinExistence type="inferred from homology"/>
<keyword evidence="1" id="KW-0808">Transferase</keyword>
<dbReference type="PANTHER" id="PTHR43792">
    <property type="entry name" value="GNAT FAMILY, PUTATIVE (AFU_ORTHOLOGUE AFUA_3G00765)-RELATED-RELATED"/>
    <property type="match status" value="1"/>
</dbReference>
<sequence>MIRLQNINLTPPEDIQQLANNHAIAVNLRDSFPYPYKIEDATTFLDLATNGSLGNVFGIYENNTFVGCCSLIPQYDVYRINAEIGYWIGEPYWGKGYATEAVRLLIKFAFEELDLLRIYAKIYEYNIGSMKVLEKTGFEKEAIIKSSVIKEGQIVDEHLYSIRKK</sequence>
<evidence type="ECO:0000256" key="1">
    <source>
        <dbReference type="ARBA" id="ARBA00022679"/>
    </source>
</evidence>
<dbReference type="SUPFAM" id="SSF55729">
    <property type="entry name" value="Acyl-CoA N-acyltransferases (Nat)"/>
    <property type="match status" value="1"/>
</dbReference>
<dbReference type="AlphaFoldDB" id="A0A0I9SDY9"/>
<dbReference type="GO" id="GO:0016747">
    <property type="term" value="F:acyltransferase activity, transferring groups other than amino-acyl groups"/>
    <property type="evidence" value="ECO:0007669"/>
    <property type="project" value="InterPro"/>
</dbReference>
<dbReference type="CDD" id="cd04301">
    <property type="entry name" value="NAT_SF"/>
    <property type="match status" value="1"/>
</dbReference>
<dbReference type="Proteomes" id="UP000028294">
    <property type="component" value="Chromosome"/>
</dbReference>
<dbReference type="Pfam" id="PF13302">
    <property type="entry name" value="Acetyltransf_3"/>
    <property type="match status" value="1"/>
</dbReference>
<organism evidence="5">
    <name type="scientific">Bacteroides fragilis</name>
    <dbReference type="NCBI Taxonomy" id="817"/>
    <lineage>
        <taxon>Bacteria</taxon>
        <taxon>Pseudomonadati</taxon>
        <taxon>Bacteroidota</taxon>
        <taxon>Bacteroidia</taxon>
        <taxon>Bacteroidales</taxon>
        <taxon>Bacteroidaceae</taxon>
        <taxon>Bacteroides</taxon>
    </lineage>
</organism>
<dbReference type="RefSeq" id="WP_032531278.1">
    <property type="nucleotide sequence ID" value="NZ_CAEUHN010000012.1"/>
</dbReference>
<name>A0A0I9SDY9_BACFG</name>
<reference evidence="5" key="2">
    <citation type="submission" date="2014-07" db="EMBL/GenBank/DDBJ databases">
        <title>Genetics and epidemiology of antimicrobial resistance in B. fragilis group.</title>
        <authorList>
            <person name="Sydenham T.V."/>
            <person name="Hasman H."/>
            <person name="Kemp M."/>
            <person name="Justesen U.S."/>
        </authorList>
    </citation>
    <scope>NUCLEOTIDE SEQUENCE [LARGE SCALE GENOMIC DNA]</scope>
    <source>
        <strain evidence="5">DCMOUH0018B</strain>
    </source>
</reference>
<keyword evidence="2" id="KW-0012">Acyltransferase</keyword>
<evidence type="ECO:0000313" key="6">
    <source>
        <dbReference type="EMBL" id="QCQ37410.1"/>
    </source>
</evidence>
<evidence type="ECO:0000256" key="3">
    <source>
        <dbReference type="ARBA" id="ARBA00038502"/>
    </source>
</evidence>
<evidence type="ECO:0000256" key="2">
    <source>
        <dbReference type="ARBA" id="ARBA00023315"/>
    </source>
</evidence>
<dbReference type="PATRIC" id="fig|817.53.peg.63"/>
<gene>
    <name evidence="5" type="ORF">EE52_0200320</name>
    <name evidence="6" type="ORF">IA74_015550</name>
</gene>
<dbReference type="Gene3D" id="3.40.630.30">
    <property type="match status" value="1"/>
</dbReference>
<dbReference type="InterPro" id="IPR051531">
    <property type="entry name" value="N-acetyltransferase"/>
</dbReference>
<evidence type="ECO:0000259" key="4">
    <source>
        <dbReference type="PROSITE" id="PS51186"/>
    </source>
</evidence>
<dbReference type="PROSITE" id="PS51186">
    <property type="entry name" value="GNAT"/>
    <property type="match status" value="1"/>
</dbReference>
<dbReference type="InterPro" id="IPR016181">
    <property type="entry name" value="Acyl_CoA_acyltransferase"/>
</dbReference>
<dbReference type="InterPro" id="IPR000182">
    <property type="entry name" value="GNAT_dom"/>
</dbReference>
<evidence type="ECO:0000313" key="5">
    <source>
        <dbReference type="EMBL" id="KFX76605.1"/>
    </source>
</evidence>
<reference evidence="6 7" key="3">
    <citation type="submission" date="2019-03" db="EMBL/GenBank/DDBJ databases">
        <title>Complete genome assembly of MDR B. fragilis.</title>
        <authorList>
            <person name="Sydenham T.V."/>
            <person name="Hasman H."/>
            <person name="Justesen U.S."/>
        </authorList>
    </citation>
    <scope>NUCLEOTIDE SEQUENCE [LARGE SCALE GENOMIC DNA]</scope>
    <source>
        <strain evidence="6 7">DCMOUH0067B</strain>
    </source>
</reference>
<dbReference type="PANTHER" id="PTHR43792:SF8">
    <property type="entry name" value="[RIBOSOMAL PROTEIN US5]-ALANINE N-ACETYLTRANSFERASE"/>
    <property type="match status" value="1"/>
</dbReference>